<gene>
    <name evidence="1" type="ORF">D5S18_28100</name>
</gene>
<evidence type="ECO:0000313" key="1">
    <source>
        <dbReference type="EMBL" id="RJO69767.1"/>
    </source>
</evidence>
<organism evidence="1 2">
    <name type="scientific">Nocardia panacis</name>
    <dbReference type="NCBI Taxonomy" id="2340916"/>
    <lineage>
        <taxon>Bacteria</taxon>
        <taxon>Bacillati</taxon>
        <taxon>Actinomycetota</taxon>
        <taxon>Actinomycetes</taxon>
        <taxon>Mycobacteriales</taxon>
        <taxon>Nocardiaceae</taxon>
        <taxon>Nocardia</taxon>
    </lineage>
</organism>
<dbReference type="RefSeq" id="WP_120044137.1">
    <property type="nucleotide sequence ID" value="NZ_QZFU01000041.1"/>
</dbReference>
<reference evidence="1 2" key="1">
    <citation type="submission" date="2018-09" db="EMBL/GenBank/DDBJ databases">
        <title>YIM PH21274 draft genome.</title>
        <authorList>
            <person name="Miao C."/>
        </authorList>
    </citation>
    <scope>NUCLEOTIDE SEQUENCE [LARGE SCALE GENOMIC DNA]</scope>
    <source>
        <strain evidence="1 2">YIM PH 21724</strain>
    </source>
</reference>
<comment type="caution">
    <text evidence="1">The sequence shown here is derived from an EMBL/GenBank/DDBJ whole genome shotgun (WGS) entry which is preliminary data.</text>
</comment>
<accession>A0A3A4K138</accession>
<dbReference type="AlphaFoldDB" id="A0A3A4K138"/>
<dbReference type="Proteomes" id="UP000266677">
    <property type="component" value="Unassembled WGS sequence"/>
</dbReference>
<name>A0A3A4K138_9NOCA</name>
<dbReference type="OrthoDB" id="4519759at2"/>
<keyword evidence="2" id="KW-1185">Reference proteome</keyword>
<dbReference type="EMBL" id="QZFU01000041">
    <property type="protein sequence ID" value="RJO69767.1"/>
    <property type="molecule type" value="Genomic_DNA"/>
</dbReference>
<evidence type="ECO:0000313" key="2">
    <source>
        <dbReference type="Proteomes" id="UP000266677"/>
    </source>
</evidence>
<proteinExistence type="predicted"/>
<protein>
    <submittedName>
        <fullName evidence="1">Uncharacterized protein</fullName>
    </submittedName>
</protein>
<sequence>MAVRYELRGVEYPGQPRTIWRFGEPECPLRLAQAPLGVGGAPMGHVRQANARQAGATYRGTNREINPISVTVRVGPVKPGEDAFDLWHTWRESLGDGTNLAEFHVVSPGGGSRWQYVRLESAIADQPFELLQNVGWCTEEAVLVSDESWWNGATINPAPFTADNFDNWVIRNDGDVATWPFWKLTGPGTFSIGVGTERVLLPKLQPNEVWTVETNPEFPHIRDWTGKDVWGKAGNVAWYDNVPAKATVPLNIEGVGTSADSRVEVWLPQKYQRAAA</sequence>